<feature type="compositionally biased region" description="Basic and acidic residues" evidence="1">
    <location>
        <begin position="22"/>
        <end position="35"/>
    </location>
</feature>
<feature type="compositionally biased region" description="Polar residues" evidence="1">
    <location>
        <begin position="1"/>
        <end position="10"/>
    </location>
</feature>
<evidence type="ECO:0000313" key="2">
    <source>
        <dbReference type="EMBL" id="MBW91808.1"/>
    </source>
</evidence>
<evidence type="ECO:0000256" key="1">
    <source>
        <dbReference type="SAM" id="MobiDB-lite"/>
    </source>
</evidence>
<feature type="region of interest" description="Disordered" evidence="1">
    <location>
        <begin position="1"/>
        <end position="35"/>
    </location>
</feature>
<dbReference type="EMBL" id="GGEC01011325">
    <property type="protein sequence ID" value="MBW91808.1"/>
    <property type="molecule type" value="Transcribed_RNA"/>
</dbReference>
<reference evidence="2" key="1">
    <citation type="submission" date="2018-02" db="EMBL/GenBank/DDBJ databases">
        <title>Rhizophora mucronata_Transcriptome.</title>
        <authorList>
            <person name="Meera S.P."/>
            <person name="Sreeshan A."/>
            <person name="Augustine A."/>
        </authorList>
    </citation>
    <scope>NUCLEOTIDE SEQUENCE</scope>
    <source>
        <tissue evidence="2">Leaf</tissue>
    </source>
</reference>
<accession>A0A2P2JEB8</accession>
<sequence length="35" mass="3975">MDIASSQTPANKRCGKIYPKKIQGERRSRDLLQQG</sequence>
<organism evidence="2">
    <name type="scientific">Rhizophora mucronata</name>
    <name type="common">Asiatic mangrove</name>
    <dbReference type="NCBI Taxonomy" id="61149"/>
    <lineage>
        <taxon>Eukaryota</taxon>
        <taxon>Viridiplantae</taxon>
        <taxon>Streptophyta</taxon>
        <taxon>Embryophyta</taxon>
        <taxon>Tracheophyta</taxon>
        <taxon>Spermatophyta</taxon>
        <taxon>Magnoliopsida</taxon>
        <taxon>eudicotyledons</taxon>
        <taxon>Gunneridae</taxon>
        <taxon>Pentapetalae</taxon>
        <taxon>rosids</taxon>
        <taxon>fabids</taxon>
        <taxon>Malpighiales</taxon>
        <taxon>Rhizophoraceae</taxon>
        <taxon>Rhizophora</taxon>
    </lineage>
</organism>
<proteinExistence type="predicted"/>
<protein>
    <submittedName>
        <fullName evidence="2">Uncharacterized protein</fullName>
    </submittedName>
</protein>
<dbReference type="AlphaFoldDB" id="A0A2P2JEB8"/>
<name>A0A2P2JEB8_RHIMU</name>